<dbReference type="Gene3D" id="2.170.270.10">
    <property type="entry name" value="SET domain"/>
    <property type="match status" value="1"/>
</dbReference>
<keyword evidence="5 7" id="KW-0863">Zinc-finger</keyword>
<sequence length="366" mass="41926">MTYHYDKLMFALFKADKYFDVMNSFQKLKTDQERVIFTLNIMWENGLIPYAINKTKNAKDSERLRKEGNNIYVTRNSNNVSCITALNLYTKSISMAPYPSLELALAYANRSVVLYILGLYSECIQDIDRALALNYPDDLKGKLFIRKTQCLIALGKPTMGGMIKKTEHWISEMTLSPNKSKIEDKLDGLRWKIEQGNIQCSPVRSEESEIPLPVIKSCNIEIPCASDAVVLKYDKQYGRHVVAARNIDAGEVLVVEKPYSLLLTQQMRLTHCSNCVKICWATIPCKNCSYTLYCSEQCRDIEWKKYHDVECDIITIMVLCGFRDSDFYSLRLAVLAVKEAGNIKQLRTMLRKVDESDDPRTMGFSS</sequence>
<dbReference type="Proteomes" id="UP000515204">
    <property type="component" value="Unplaced"/>
</dbReference>
<evidence type="ECO:0000256" key="7">
    <source>
        <dbReference type="PROSITE-ProRule" id="PRU00134"/>
    </source>
</evidence>
<dbReference type="GO" id="GO:0042826">
    <property type="term" value="F:histone deacetylase binding"/>
    <property type="evidence" value="ECO:0007669"/>
    <property type="project" value="TreeGrafter"/>
</dbReference>
<dbReference type="PANTHER" id="PTHR46165:SF2">
    <property type="entry name" value="SET AND MYND DOMAIN-CONTAINING PROTEIN 4"/>
    <property type="match status" value="1"/>
</dbReference>
<keyword evidence="2" id="KW-0808">Transferase</keyword>
<dbReference type="KEGG" id="dqu:106743123"/>
<evidence type="ECO:0000256" key="2">
    <source>
        <dbReference type="ARBA" id="ARBA00022679"/>
    </source>
</evidence>
<dbReference type="InterPro" id="IPR052097">
    <property type="entry name" value="SET-MYND_domain_protein"/>
</dbReference>
<gene>
    <name evidence="10" type="primary">LOC106743123</name>
</gene>
<reference evidence="10" key="1">
    <citation type="submission" date="2025-08" db="UniProtKB">
        <authorList>
            <consortium name="RefSeq"/>
        </authorList>
    </citation>
    <scope>IDENTIFICATION</scope>
</reference>
<dbReference type="OrthoDB" id="7770870at2759"/>
<feature type="non-terminal residue" evidence="10">
    <location>
        <position position="366"/>
    </location>
</feature>
<dbReference type="GO" id="GO:0032259">
    <property type="term" value="P:methylation"/>
    <property type="evidence" value="ECO:0007669"/>
    <property type="project" value="UniProtKB-KW"/>
</dbReference>
<dbReference type="GO" id="GO:0005737">
    <property type="term" value="C:cytoplasm"/>
    <property type="evidence" value="ECO:0007669"/>
    <property type="project" value="TreeGrafter"/>
</dbReference>
<dbReference type="GO" id="GO:0005634">
    <property type="term" value="C:nucleus"/>
    <property type="evidence" value="ECO:0007669"/>
    <property type="project" value="TreeGrafter"/>
</dbReference>
<evidence type="ECO:0000259" key="8">
    <source>
        <dbReference type="PROSITE" id="PS50865"/>
    </source>
</evidence>
<protein>
    <submittedName>
        <fullName evidence="10">SET and MYND domain-containing protein 4-like</fullName>
    </submittedName>
</protein>
<evidence type="ECO:0000256" key="5">
    <source>
        <dbReference type="ARBA" id="ARBA00022771"/>
    </source>
</evidence>
<keyword evidence="3" id="KW-0949">S-adenosyl-L-methionine</keyword>
<evidence type="ECO:0000256" key="6">
    <source>
        <dbReference type="ARBA" id="ARBA00022833"/>
    </source>
</evidence>
<dbReference type="GO" id="GO:0008270">
    <property type="term" value="F:zinc ion binding"/>
    <property type="evidence" value="ECO:0007669"/>
    <property type="project" value="UniProtKB-KW"/>
</dbReference>
<dbReference type="Gene3D" id="6.10.140.2220">
    <property type="match status" value="1"/>
</dbReference>
<dbReference type="GO" id="GO:0008168">
    <property type="term" value="F:methyltransferase activity"/>
    <property type="evidence" value="ECO:0007669"/>
    <property type="project" value="UniProtKB-KW"/>
</dbReference>
<dbReference type="GeneID" id="106743123"/>
<dbReference type="SUPFAM" id="SSF144232">
    <property type="entry name" value="HIT/MYND zinc finger-like"/>
    <property type="match status" value="1"/>
</dbReference>
<dbReference type="SUPFAM" id="SSF48452">
    <property type="entry name" value="TPR-like"/>
    <property type="match status" value="1"/>
</dbReference>
<dbReference type="AlphaFoldDB" id="A0A6P3X1D4"/>
<keyword evidence="6" id="KW-0862">Zinc</keyword>
<dbReference type="InterPro" id="IPR011990">
    <property type="entry name" value="TPR-like_helical_dom_sf"/>
</dbReference>
<evidence type="ECO:0000313" key="9">
    <source>
        <dbReference type="Proteomes" id="UP000515204"/>
    </source>
</evidence>
<evidence type="ECO:0000256" key="4">
    <source>
        <dbReference type="ARBA" id="ARBA00022723"/>
    </source>
</evidence>
<keyword evidence="1" id="KW-0489">Methyltransferase</keyword>
<evidence type="ECO:0000256" key="1">
    <source>
        <dbReference type="ARBA" id="ARBA00022603"/>
    </source>
</evidence>
<proteinExistence type="predicted"/>
<evidence type="ECO:0000313" key="10">
    <source>
        <dbReference type="RefSeq" id="XP_014472145.1"/>
    </source>
</evidence>
<name>A0A6P3X1D4_DINQU</name>
<dbReference type="InterPro" id="IPR046341">
    <property type="entry name" value="SET_dom_sf"/>
</dbReference>
<dbReference type="PROSITE" id="PS50865">
    <property type="entry name" value="ZF_MYND_2"/>
    <property type="match status" value="1"/>
</dbReference>
<dbReference type="RefSeq" id="XP_014472145.1">
    <property type="nucleotide sequence ID" value="XM_014616659.1"/>
</dbReference>
<dbReference type="SUPFAM" id="SSF82199">
    <property type="entry name" value="SET domain"/>
    <property type="match status" value="1"/>
</dbReference>
<evidence type="ECO:0000256" key="3">
    <source>
        <dbReference type="ARBA" id="ARBA00022691"/>
    </source>
</evidence>
<accession>A0A6P3X1D4</accession>
<organism evidence="9 10">
    <name type="scientific">Dinoponera quadriceps</name>
    <name type="common">South American ant</name>
    <dbReference type="NCBI Taxonomy" id="609295"/>
    <lineage>
        <taxon>Eukaryota</taxon>
        <taxon>Metazoa</taxon>
        <taxon>Ecdysozoa</taxon>
        <taxon>Arthropoda</taxon>
        <taxon>Hexapoda</taxon>
        <taxon>Insecta</taxon>
        <taxon>Pterygota</taxon>
        <taxon>Neoptera</taxon>
        <taxon>Endopterygota</taxon>
        <taxon>Hymenoptera</taxon>
        <taxon>Apocrita</taxon>
        <taxon>Aculeata</taxon>
        <taxon>Formicoidea</taxon>
        <taxon>Formicidae</taxon>
        <taxon>Ponerinae</taxon>
        <taxon>Ponerini</taxon>
        <taxon>Dinoponera</taxon>
    </lineage>
</organism>
<dbReference type="PANTHER" id="PTHR46165">
    <property type="entry name" value="SET AND MYND DOMAIN-CONTAINING PROTEIN 4"/>
    <property type="match status" value="1"/>
</dbReference>
<dbReference type="InterPro" id="IPR002893">
    <property type="entry name" value="Znf_MYND"/>
</dbReference>
<dbReference type="Gene3D" id="1.25.40.10">
    <property type="entry name" value="Tetratricopeptide repeat domain"/>
    <property type="match status" value="1"/>
</dbReference>
<feature type="domain" description="MYND-type" evidence="8">
    <location>
        <begin position="272"/>
        <end position="311"/>
    </location>
</feature>
<keyword evidence="4" id="KW-0479">Metal-binding</keyword>
<keyword evidence="9" id="KW-1185">Reference proteome</keyword>